<reference evidence="2" key="1">
    <citation type="submission" date="2021-04" db="EMBL/GenBank/DDBJ databases">
        <title>Genomic characterization of endocarditis-associated Neisseria elongata subsp. nitroreducens.</title>
        <authorList>
            <person name="Schorner M."/>
            <person name="Passarelli-Araujo H."/>
            <person name="Scheffer M."/>
            <person name="Barazzetti F."/>
            <person name="Martins J."/>
            <person name="Machado H."/>
            <person name="Palmeiro J."/>
            <person name="Bazzo M."/>
        </authorList>
    </citation>
    <scope>NUCLEOTIDE SEQUENCE</scope>
    <source>
        <strain evidence="2">Nel_M001</strain>
    </source>
</reference>
<feature type="compositionally biased region" description="Basic residues" evidence="1">
    <location>
        <begin position="65"/>
        <end position="82"/>
    </location>
</feature>
<organism evidence="2 3">
    <name type="scientific">Neisseria elongata subsp. nitroreducens</name>
    <dbReference type="NCBI Taxonomy" id="90367"/>
    <lineage>
        <taxon>Bacteria</taxon>
        <taxon>Pseudomonadati</taxon>
        <taxon>Pseudomonadota</taxon>
        <taxon>Betaproteobacteria</taxon>
        <taxon>Neisseriales</taxon>
        <taxon>Neisseriaceae</taxon>
        <taxon>Neisseria</taxon>
    </lineage>
</organism>
<comment type="caution">
    <text evidence="2">The sequence shown here is derived from an EMBL/GenBank/DDBJ whole genome shotgun (WGS) entry which is preliminary data.</text>
</comment>
<name>A0A9X1CYF6_NEIEL</name>
<dbReference type="AlphaFoldDB" id="A0A9X1CYF6"/>
<protein>
    <submittedName>
        <fullName evidence="2">Uncharacterized protein</fullName>
    </submittedName>
</protein>
<evidence type="ECO:0000256" key="1">
    <source>
        <dbReference type="SAM" id="MobiDB-lite"/>
    </source>
</evidence>
<dbReference type="RefSeq" id="WP_214037380.1">
    <property type="nucleotide sequence ID" value="NZ_JAGJWT010000002.1"/>
</dbReference>
<feature type="region of interest" description="Disordered" evidence="1">
    <location>
        <begin position="1"/>
        <end position="91"/>
    </location>
</feature>
<proteinExistence type="predicted"/>
<accession>A0A9X1CYF6</accession>
<feature type="compositionally biased region" description="Polar residues" evidence="1">
    <location>
        <begin position="1"/>
        <end position="11"/>
    </location>
</feature>
<evidence type="ECO:0000313" key="2">
    <source>
        <dbReference type="EMBL" id="MBS9339904.1"/>
    </source>
</evidence>
<dbReference type="Proteomes" id="UP000708805">
    <property type="component" value="Unassembled WGS sequence"/>
</dbReference>
<dbReference type="EMBL" id="JAGJWT010000002">
    <property type="protein sequence ID" value="MBS9339904.1"/>
    <property type="molecule type" value="Genomic_DNA"/>
</dbReference>
<sequence>MMENIPNNLSENAEFPPPYPPQSETAHDGGRPSENGVGGVSDNKPEHKPDGADSHTTEPTPKTQPSKKSKRKKRNSKRHTLKLLKLLIPLP</sequence>
<gene>
    <name evidence="2" type="ORF">J8641_03530</name>
</gene>
<feature type="compositionally biased region" description="Basic and acidic residues" evidence="1">
    <location>
        <begin position="43"/>
        <end position="56"/>
    </location>
</feature>
<evidence type="ECO:0000313" key="3">
    <source>
        <dbReference type="Proteomes" id="UP000708805"/>
    </source>
</evidence>